<dbReference type="InterPro" id="IPR009073">
    <property type="entry name" value="HscB_oligo_C"/>
</dbReference>
<dbReference type="Gene3D" id="1.10.287.110">
    <property type="entry name" value="DnaJ domain"/>
    <property type="match status" value="1"/>
</dbReference>
<evidence type="ECO:0000313" key="7">
    <source>
        <dbReference type="Proteomes" id="UP000033664"/>
    </source>
</evidence>
<evidence type="ECO:0000256" key="4">
    <source>
        <dbReference type="HAMAP-Rule" id="MF_00682"/>
    </source>
</evidence>
<evidence type="ECO:0000256" key="3">
    <source>
        <dbReference type="ARBA" id="ARBA00025596"/>
    </source>
</evidence>
<dbReference type="NCBIfam" id="NF003449">
    <property type="entry name" value="PRK05014.1"/>
    <property type="match status" value="1"/>
</dbReference>
<dbReference type="Proteomes" id="UP000033664">
    <property type="component" value="Unassembled WGS sequence"/>
</dbReference>
<dbReference type="InterPro" id="IPR036869">
    <property type="entry name" value="J_dom_sf"/>
</dbReference>
<dbReference type="eggNOG" id="COG1076">
    <property type="taxonomic scope" value="Bacteria"/>
</dbReference>
<dbReference type="HAMAP" id="MF_00682">
    <property type="entry name" value="HscB"/>
    <property type="match status" value="1"/>
</dbReference>
<accession>A0A0F4PGV2</accession>
<evidence type="ECO:0000313" key="6">
    <source>
        <dbReference type="EMBL" id="KJY98590.1"/>
    </source>
</evidence>
<dbReference type="NCBIfam" id="TIGR00714">
    <property type="entry name" value="hscB"/>
    <property type="match status" value="1"/>
</dbReference>
<dbReference type="GO" id="GO:0051087">
    <property type="term" value="F:protein-folding chaperone binding"/>
    <property type="evidence" value="ECO:0007669"/>
    <property type="project" value="InterPro"/>
</dbReference>
<dbReference type="RefSeq" id="WP_045980589.1">
    <property type="nucleotide sequence ID" value="NZ_CP023396.1"/>
</dbReference>
<dbReference type="GO" id="GO:0051259">
    <property type="term" value="P:protein complex oligomerization"/>
    <property type="evidence" value="ECO:0007669"/>
    <property type="project" value="InterPro"/>
</dbReference>
<reference evidence="6 7" key="1">
    <citation type="journal article" date="2015" name="BMC Genomics">
        <title>Genome mining reveals unlocked bioactive potential of marine Gram-negative bacteria.</title>
        <authorList>
            <person name="Machado H."/>
            <person name="Sonnenschein E.C."/>
            <person name="Melchiorsen J."/>
            <person name="Gram L."/>
        </authorList>
    </citation>
    <scope>NUCLEOTIDE SEQUENCE [LARGE SCALE GENOMIC DNA]</scope>
    <source>
        <strain evidence="6 7">S3137</strain>
    </source>
</reference>
<dbReference type="PANTHER" id="PTHR14021">
    <property type="entry name" value="IRON-SULFUR CLUSTER CO-CHAPERONE PROTEIN HSCB"/>
    <property type="match status" value="1"/>
</dbReference>
<dbReference type="SUPFAM" id="SSF46565">
    <property type="entry name" value="Chaperone J-domain"/>
    <property type="match status" value="1"/>
</dbReference>
<dbReference type="EMBL" id="JXXZ01000010">
    <property type="protein sequence ID" value="KJY98590.1"/>
    <property type="molecule type" value="Genomic_DNA"/>
</dbReference>
<proteinExistence type="inferred from homology"/>
<name>A0A0F4PGV2_9GAMM</name>
<comment type="subunit">
    <text evidence="4">Interacts with HscA and stimulates its ATPase activity.</text>
</comment>
<dbReference type="InterPro" id="IPR036386">
    <property type="entry name" value="HscB_C_sf"/>
</dbReference>
<evidence type="ECO:0000259" key="5">
    <source>
        <dbReference type="PROSITE" id="PS50076"/>
    </source>
</evidence>
<evidence type="ECO:0000256" key="1">
    <source>
        <dbReference type="ARBA" id="ARBA00010476"/>
    </source>
</evidence>
<dbReference type="PATRIC" id="fig|151081.8.peg.3665"/>
<dbReference type="OrthoDB" id="287587at2"/>
<comment type="caution">
    <text evidence="6">The sequence shown here is derived from an EMBL/GenBank/DDBJ whole genome shotgun (WGS) entry which is preliminary data.</text>
</comment>
<dbReference type="PROSITE" id="PS50076">
    <property type="entry name" value="DNAJ_2"/>
    <property type="match status" value="1"/>
</dbReference>
<comment type="similarity">
    <text evidence="1 4">Belongs to the HscB family.</text>
</comment>
<protein>
    <recommendedName>
        <fullName evidence="4">Co-chaperone protein HscB homolog</fullName>
    </recommendedName>
</protein>
<gene>
    <name evidence="4" type="primary">hscB</name>
    <name evidence="6" type="ORF">TW72_12740</name>
</gene>
<feature type="domain" description="J" evidence="5">
    <location>
        <begin position="2"/>
        <end position="74"/>
    </location>
</feature>
<dbReference type="GO" id="GO:0001671">
    <property type="term" value="F:ATPase activator activity"/>
    <property type="evidence" value="ECO:0007669"/>
    <property type="project" value="InterPro"/>
</dbReference>
<dbReference type="GO" id="GO:1990230">
    <property type="term" value="C:iron-sulfur cluster transfer complex"/>
    <property type="evidence" value="ECO:0007669"/>
    <property type="project" value="TreeGrafter"/>
</dbReference>
<keyword evidence="2 4" id="KW-0143">Chaperone</keyword>
<keyword evidence="7" id="KW-1185">Reference proteome</keyword>
<dbReference type="Gene3D" id="1.20.1280.20">
    <property type="entry name" value="HscB, C-terminal domain"/>
    <property type="match status" value="1"/>
</dbReference>
<dbReference type="GO" id="GO:0044571">
    <property type="term" value="P:[2Fe-2S] cluster assembly"/>
    <property type="evidence" value="ECO:0007669"/>
    <property type="project" value="InterPro"/>
</dbReference>
<dbReference type="GeneID" id="58229360"/>
<dbReference type="Pfam" id="PF07743">
    <property type="entry name" value="HSCB_C"/>
    <property type="match status" value="1"/>
</dbReference>
<dbReference type="InterPro" id="IPR001623">
    <property type="entry name" value="DnaJ_domain"/>
</dbReference>
<dbReference type="InterPro" id="IPR004640">
    <property type="entry name" value="HscB"/>
</dbReference>
<dbReference type="SUPFAM" id="SSF47144">
    <property type="entry name" value="HSC20 (HSCB), C-terminal oligomerisation domain"/>
    <property type="match status" value="1"/>
</dbReference>
<organism evidence="6 7">
    <name type="scientific">Pseudoalteromonas ruthenica</name>
    <dbReference type="NCBI Taxonomy" id="151081"/>
    <lineage>
        <taxon>Bacteria</taxon>
        <taxon>Pseudomonadati</taxon>
        <taxon>Pseudomonadota</taxon>
        <taxon>Gammaproteobacteria</taxon>
        <taxon>Alteromonadales</taxon>
        <taxon>Pseudoalteromonadaceae</taxon>
        <taxon>Pseudoalteromonas</taxon>
    </lineage>
</organism>
<dbReference type="AlphaFoldDB" id="A0A0F4PGV2"/>
<evidence type="ECO:0000256" key="2">
    <source>
        <dbReference type="ARBA" id="ARBA00023186"/>
    </source>
</evidence>
<dbReference type="PANTHER" id="PTHR14021:SF15">
    <property type="entry name" value="IRON-SULFUR CLUSTER CO-CHAPERONE PROTEIN HSCB"/>
    <property type="match status" value="1"/>
</dbReference>
<dbReference type="GO" id="GO:0006457">
    <property type="term" value="P:protein folding"/>
    <property type="evidence" value="ECO:0007669"/>
    <property type="project" value="UniProtKB-UniRule"/>
</dbReference>
<sequence length="174" mass="20167">MRYFELFSIPVSFTVDLTLINERYLELQRAAHPDRHSGGSERDKLVAVQKTAEINDALQTLKHPVKRAEYMLAELGVDLRGEQQTLQDPEFLMQQMELREELEELQSASDPDTAIAEFEKHIAALDKQYSNELATLLASDDSAQWHKAADDVRKLKFVYKLRDELERIEDELFD</sequence>
<dbReference type="SMART" id="SM00271">
    <property type="entry name" value="DnaJ"/>
    <property type="match status" value="1"/>
</dbReference>
<comment type="function">
    <text evidence="3 4">Co-chaperone involved in the maturation of iron-sulfur cluster-containing proteins. Seems to help targeting proteins to be folded toward HscA.</text>
</comment>